<protein>
    <submittedName>
        <fullName evidence="4">Uncharacterized protein</fullName>
    </submittedName>
</protein>
<evidence type="ECO:0000313" key="5">
    <source>
        <dbReference type="Proteomes" id="UP000005019"/>
    </source>
</evidence>
<accession>F5RDD5</accession>
<feature type="transmembrane region" description="Helical" evidence="1">
    <location>
        <begin position="392"/>
        <end position="412"/>
    </location>
</feature>
<gene>
    <name evidence="4" type="ORF">METUNv1_02302</name>
</gene>
<evidence type="ECO:0000259" key="3">
    <source>
        <dbReference type="Pfam" id="PF13194"/>
    </source>
</evidence>
<feature type="transmembrane region" description="Helical" evidence="1">
    <location>
        <begin position="174"/>
        <end position="195"/>
    </location>
</feature>
<keyword evidence="1" id="KW-1133">Transmembrane helix</keyword>
<dbReference type="AlphaFoldDB" id="F5RDD5"/>
<feature type="transmembrane region" description="Helical" evidence="1">
    <location>
        <begin position="144"/>
        <end position="162"/>
    </location>
</feature>
<evidence type="ECO:0000259" key="2">
    <source>
        <dbReference type="Pfam" id="PF02308"/>
    </source>
</evidence>
<sequence>MPADLDPRLTGLAAALGIGLLIGIERERRKGEGPTRSAAGLRTFALVSLLGALAMLLGGGITLAVLAASVGLLAVVSYRRSRDDDPGLTTEIALILTFALGALAMQDAPLATGVGVVVAIALAARSALHRFVVRALSEQEVHDGLLLAAAALVILPLVPDRAIDPLGAVNPRTLWRLAVLMMTINACGHIALRLVGPARGLSFAGFASGFVSSTATIAAMGAHARRQPALRAAAVSGAVLSSLATVLYLALLLTAASPAVLRALTPSLLAAGLTAAAYGVLCALRGTRAHDGEPPPPGRPFNPRLALLFAATMGGLMLVTAWLTDRYGAGGAGLAAALAGFADAHSAAAAVAALQAGGRITPEQTVLPILAGFSTNALSKLVVAFTAGDRAFAAQVVPGVLLSVGAAWLALLL</sequence>
<feature type="transmembrane region" description="Helical" evidence="1">
    <location>
        <begin position="229"/>
        <end position="251"/>
    </location>
</feature>
<dbReference type="Pfam" id="PF13194">
    <property type="entry name" value="DUF4010"/>
    <property type="match status" value="1"/>
</dbReference>
<evidence type="ECO:0000256" key="1">
    <source>
        <dbReference type="SAM" id="Phobius"/>
    </source>
</evidence>
<evidence type="ECO:0000313" key="4">
    <source>
        <dbReference type="EMBL" id="EGK70916.1"/>
    </source>
</evidence>
<organism evidence="4 5">
    <name type="scientific">Methyloversatilis universalis (strain ATCC BAA-1314 / DSM 25237 / JCM 13912 / CCUG 52030 / FAM5)</name>
    <dbReference type="NCBI Taxonomy" id="1000565"/>
    <lineage>
        <taxon>Bacteria</taxon>
        <taxon>Pseudomonadati</taxon>
        <taxon>Pseudomonadota</taxon>
        <taxon>Betaproteobacteria</taxon>
        <taxon>Nitrosomonadales</taxon>
        <taxon>Sterolibacteriaceae</taxon>
        <taxon>Methyloversatilis</taxon>
    </lineage>
</organism>
<dbReference type="STRING" id="1000565.METUNv1_02302"/>
<keyword evidence="1" id="KW-0812">Transmembrane</keyword>
<feature type="transmembrane region" description="Helical" evidence="1">
    <location>
        <begin position="88"/>
        <end position="105"/>
    </location>
</feature>
<dbReference type="InterPro" id="IPR049177">
    <property type="entry name" value="MgtC_SapB_SrpB_YhiD_N"/>
</dbReference>
<keyword evidence="5" id="KW-1185">Reference proteome</keyword>
<dbReference type="OrthoDB" id="9813718at2"/>
<dbReference type="PANTHER" id="PTHR39084:SF1">
    <property type="entry name" value="DUF4010 DOMAIN-CONTAINING PROTEIN"/>
    <property type="match status" value="1"/>
</dbReference>
<comment type="caution">
    <text evidence="4">The sequence shown here is derived from an EMBL/GenBank/DDBJ whole genome shotgun (WGS) entry which is preliminary data.</text>
</comment>
<feature type="transmembrane region" description="Helical" evidence="1">
    <location>
        <begin position="44"/>
        <end position="76"/>
    </location>
</feature>
<dbReference type="Pfam" id="PF02308">
    <property type="entry name" value="MgtC"/>
    <property type="match status" value="1"/>
</dbReference>
<feature type="transmembrane region" description="Helical" evidence="1">
    <location>
        <begin position="6"/>
        <end position="24"/>
    </location>
</feature>
<dbReference type="Proteomes" id="UP000005019">
    <property type="component" value="Unassembled WGS sequence"/>
</dbReference>
<proteinExistence type="predicted"/>
<dbReference type="eggNOG" id="COG3174">
    <property type="taxonomic scope" value="Bacteria"/>
</dbReference>
<feature type="transmembrane region" description="Helical" evidence="1">
    <location>
        <begin position="329"/>
        <end position="354"/>
    </location>
</feature>
<dbReference type="RefSeq" id="WP_008061771.1">
    <property type="nucleotide sequence ID" value="NZ_AFHG01000052.1"/>
</dbReference>
<feature type="domain" description="DUF4010" evidence="3">
    <location>
        <begin position="179"/>
        <end position="388"/>
    </location>
</feature>
<feature type="transmembrane region" description="Helical" evidence="1">
    <location>
        <begin position="201"/>
        <end position="222"/>
    </location>
</feature>
<feature type="transmembrane region" description="Helical" evidence="1">
    <location>
        <begin position="263"/>
        <end position="284"/>
    </location>
</feature>
<dbReference type="PANTHER" id="PTHR39084">
    <property type="entry name" value="MEMBRANE PROTEIN-RELATED"/>
    <property type="match status" value="1"/>
</dbReference>
<feature type="domain" description="MgtC/SapB/SrpB/YhiD N-terminal" evidence="2">
    <location>
        <begin position="12"/>
        <end position="130"/>
    </location>
</feature>
<keyword evidence="1" id="KW-0472">Membrane</keyword>
<reference evidence="4 5" key="1">
    <citation type="journal article" date="2011" name="J. Bacteriol.">
        <title>Genome sequence of Methyloversatilis universalis FAM5T, a methylotrophic representative of the order Rhodocyclales.</title>
        <authorList>
            <person name="Kittichotirat W."/>
            <person name="Good N.M."/>
            <person name="Hall R."/>
            <person name="Bringel F."/>
            <person name="Lajus A."/>
            <person name="Medigue C."/>
            <person name="Smalley N.E."/>
            <person name="Beck D."/>
            <person name="Bumgarner R."/>
            <person name="Vuilleumier S."/>
            <person name="Kalyuzhnaya M.G."/>
        </authorList>
    </citation>
    <scope>NUCLEOTIDE SEQUENCE [LARGE SCALE GENOMIC DNA]</scope>
    <source>
        <strain evidence="5">ATCC BAA-1314 / JCM 13912 / FAM5</strain>
    </source>
</reference>
<dbReference type="InterPro" id="IPR025105">
    <property type="entry name" value="DUF4010"/>
</dbReference>
<name>F5RDD5_METUF</name>
<dbReference type="EMBL" id="AFHG01000052">
    <property type="protein sequence ID" value="EGK70916.1"/>
    <property type="molecule type" value="Genomic_DNA"/>
</dbReference>
<feature type="transmembrane region" description="Helical" evidence="1">
    <location>
        <begin position="305"/>
        <end position="323"/>
    </location>
</feature>